<proteinExistence type="predicted"/>
<evidence type="ECO:0000313" key="2">
    <source>
        <dbReference type="Proteomes" id="UP000297814"/>
    </source>
</evidence>
<reference evidence="1 2" key="1">
    <citation type="submission" date="2017-12" db="EMBL/GenBank/DDBJ databases">
        <title>Comparative genomics of Botrytis spp.</title>
        <authorList>
            <person name="Valero-Jimenez C.A."/>
            <person name="Tapia P."/>
            <person name="Veloso J."/>
            <person name="Silva-Moreno E."/>
            <person name="Staats M."/>
            <person name="Valdes J.H."/>
            <person name="Van Kan J.A.L."/>
        </authorList>
    </citation>
    <scope>NUCLEOTIDE SEQUENCE [LARGE SCALE GENOMIC DNA]</scope>
    <source>
        <strain evidence="1 2">Bh0001</strain>
    </source>
</reference>
<keyword evidence="2" id="KW-1185">Reference proteome</keyword>
<gene>
    <name evidence="1" type="ORF">BHYA_0036g00490</name>
</gene>
<protein>
    <submittedName>
        <fullName evidence="1">Uncharacterized protein</fullName>
    </submittedName>
</protein>
<dbReference type="Proteomes" id="UP000297814">
    <property type="component" value="Unassembled WGS sequence"/>
</dbReference>
<organism evidence="1 2">
    <name type="scientific">Botrytis hyacinthi</name>
    <dbReference type="NCBI Taxonomy" id="278943"/>
    <lineage>
        <taxon>Eukaryota</taxon>
        <taxon>Fungi</taxon>
        <taxon>Dikarya</taxon>
        <taxon>Ascomycota</taxon>
        <taxon>Pezizomycotina</taxon>
        <taxon>Leotiomycetes</taxon>
        <taxon>Helotiales</taxon>
        <taxon>Sclerotiniaceae</taxon>
        <taxon>Botrytis</taxon>
    </lineage>
</organism>
<accession>A0A4Z1GUD6</accession>
<dbReference type="EMBL" id="PQXK01000036">
    <property type="protein sequence ID" value="TGO40516.1"/>
    <property type="molecule type" value="Genomic_DNA"/>
</dbReference>
<dbReference type="InterPro" id="IPR054208">
    <property type="entry name" value="DUF6914"/>
</dbReference>
<name>A0A4Z1GUD6_9HELO</name>
<dbReference type="AlphaFoldDB" id="A0A4Z1GUD6"/>
<sequence length="186" mass="21405">MAIPPNHSTSHAKIALAPDYLFSETDSDMESQTPLILERESLYITLNGLDNDETQFHWELYLWKDLAAKSDDIGKYFHATDRNSPHKLWYEDARNPDIRGAINVRVALNIAIVKPAHWDRLGELLSEVSVHASTTCRTWVLEALKVLDEEGIVKLKDDGVKSIERECLKYARTWERVIEQSNHCKF</sequence>
<evidence type="ECO:0000313" key="1">
    <source>
        <dbReference type="EMBL" id="TGO40516.1"/>
    </source>
</evidence>
<comment type="caution">
    <text evidence="1">The sequence shown here is derived from an EMBL/GenBank/DDBJ whole genome shotgun (WGS) entry which is preliminary data.</text>
</comment>
<dbReference type="Pfam" id="PF21858">
    <property type="entry name" value="DUF6914"/>
    <property type="match status" value="1"/>
</dbReference>